<dbReference type="EMBL" id="BGPR01030735">
    <property type="protein sequence ID" value="GBO03433.1"/>
    <property type="molecule type" value="Genomic_DNA"/>
</dbReference>
<accession>A0A4Y2TS18</accession>
<reference evidence="2 3" key="1">
    <citation type="journal article" date="2019" name="Sci. Rep.">
        <title>Orb-weaving spider Araneus ventricosus genome elucidates the spidroin gene catalogue.</title>
        <authorList>
            <person name="Kono N."/>
            <person name="Nakamura H."/>
            <person name="Ohtoshi R."/>
            <person name="Moran D.A.P."/>
            <person name="Shinohara A."/>
            <person name="Yoshida Y."/>
            <person name="Fujiwara M."/>
            <person name="Mori M."/>
            <person name="Tomita M."/>
            <person name="Arakawa K."/>
        </authorList>
    </citation>
    <scope>NUCLEOTIDE SEQUENCE [LARGE SCALE GENOMIC DNA]</scope>
</reference>
<proteinExistence type="predicted"/>
<protein>
    <submittedName>
        <fullName evidence="2">Uncharacterized protein</fullName>
    </submittedName>
</protein>
<sequence>MVCSTDLHAEVKQSSGSWPQSSEVAGVVLSKVGVGHDPPGGWRERL</sequence>
<feature type="non-terminal residue" evidence="2">
    <location>
        <position position="46"/>
    </location>
</feature>
<keyword evidence="3" id="KW-1185">Reference proteome</keyword>
<dbReference type="EMBL" id="BGPR01030729">
    <property type="protein sequence ID" value="GBO03426.1"/>
    <property type="molecule type" value="Genomic_DNA"/>
</dbReference>
<name>A0A4Y2TS18_ARAVE</name>
<evidence type="ECO:0000313" key="1">
    <source>
        <dbReference type="EMBL" id="GBO03426.1"/>
    </source>
</evidence>
<organism evidence="2 3">
    <name type="scientific">Araneus ventricosus</name>
    <name type="common">Orbweaver spider</name>
    <name type="synonym">Epeira ventricosa</name>
    <dbReference type="NCBI Taxonomy" id="182803"/>
    <lineage>
        <taxon>Eukaryota</taxon>
        <taxon>Metazoa</taxon>
        <taxon>Ecdysozoa</taxon>
        <taxon>Arthropoda</taxon>
        <taxon>Chelicerata</taxon>
        <taxon>Arachnida</taxon>
        <taxon>Araneae</taxon>
        <taxon>Araneomorphae</taxon>
        <taxon>Entelegynae</taxon>
        <taxon>Araneoidea</taxon>
        <taxon>Araneidae</taxon>
        <taxon>Araneus</taxon>
    </lineage>
</organism>
<comment type="caution">
    <text evidence="2">The sequence shown here is derived from an EMBL/GenBank/DDBJ whole genome shotgun (WGS) entry which is preliminary data.</text>
</comment>
<evidence type="ECO:0000313" key="2">
    <source>
        <dbReference type="EMBL" id="GBO03433.1"/>
    </source>
</evidence>
<dbReference type="AlphaFoldDB" id="A0A4Y2TS18"/>
<dbReference type="Proteomes" id="UP000499080">
    <property type="component" value="Unassembled WGS sequence"/>
</dbReference>
<evidence type="ECO:0000313" key="3">
    <source>
        <dbReference type="Proteomes" id="UP000499080"/>
    </source>
</evidence>
<gene>
    <name evidence="2" type="ORF">AVEN_155466_1</name>
    <name evidence="1" type="ORF">AVEN_98450_1</name>
</gene>